<dbReference type="Proteomes" id="UP000240621">
    <property type="component" value="Unassembled WGS sequence"/>
</dbReference>
<reference evidence="1 4" key="2">
    <citation type="submission" date="2019-10" db="EMBL/GenBank/DDBJ databases">
        <title>Prolixibacter strains distinguished by the presence of nitrate reductase genes were adept at nitrate-dependent anaerobic corrosion of metallic iron and carbon steel.</title>
        <authorList>
            <person name="Iino T."/>
            <person name="Shono N."/>
            <person name="Ito K."/>
            <person name="Nakamura R."/>
            <person name="Sueoka K."/>
            <person name="Harayama S."/>
            <person name="Ohkuma M."/>
        </authorList>
    </citation>
    <scope>NUCLEOTIDE SEQUENCE [LARGE SCALE GENOMIC DNA]</scope>
    <source>
        <strain evidence="1 4">MIC1-1</strain>
    </source>
</reference>
<dbReference type="Pfam" id="PF04430">
    <property type="entry name" value="DUF498"/>
    <property type="match status" value="1"/>
</dbReference>
<dbReference type="InterPro" id="IPR036748">
    <property type="entry name" value="MTH938-like_sf"/>
</dbReference>
<dbReference type="Proteomes" id="UP000396862">
    <property type="component" value="Unassembled WGS sequence"/>
</dbReference>
<evidence type="ECO:0000313" key="4">
    <source>
        <dbReference type="Proteomes" id="UP000396862"/>
    </source>
</evidence>
<dbReference type="OrthoDB" id="8234422at2"/>
<keyword evidence="4" id="KW-1185">Reference proteome</keyword>
<reference evidence="2 3" key="1">
    <citation type="submission" date="2018-03" db="EMBL/GenBank/DDBJ databases">
        <title>Genomic Encyclopedia of Archaeal and Bacterial Type Strains, Phase II (KMG-II): from individual species to whole genera.</title>
        <authorList>
            <person name="Goeker M."/>
        </authorList>
    </citation>
    <scope>NUCLEOTIDE SEQUENCE [LARGE SCALE GENOMIC DNA]</scope>
    <source>
        <strain evidence="2 3">DSM 27267</strain>
    </source>
</reference>
<dbReference type="GO" id="GO:0005737">
    <property type="term" value="C:cytoplasm"/>
    <property type="evidence" value="ECO:0007669"/>
    <property type="project" value="TreeGrafter"/>
</dbReference>
<dbReference type="AlphaFoldDB" id="A0A2P8CGB5"/>
<organism evidence="2 3">
    <name type="scientific">Prolixibacter denitrificans</name>
    <dbReference type="NCBI Taxonomy" id="1541063"/>
    <lineage>
        <taxon>Bacteria</taxon>
        <taxon>Pseudomonadati</taxon>
        <taxon>Bacteroidota</taxon>
        <taxon>Bacteroidia</taxon>
        <taxon>Marinilabiliales</taxon>
        <taxon>Prolixibacteraceae</taxon>
        <taxon>Prolixibacter</taxon>
    </lineage>
</organism>
<name>A0A2P8CGB5_9BACT</name>
<dbReference type="SUPFAM" id="SSF64076">
    <property type="entry name" value="MTH938-like"/>
    <property type="match status" value="1"/>
</dbReference>
<protein>
    <submittedName>
        <fullName evidence="2">Uncharacterized protein</fullName>
    </submittedName>
</protein>
<sequence length="120" mass="13781">MKPVIDYTEFGCIAINGQRYEHDVVIRLDGTIEKRKKKLSKEKYGTSHRISLEEAHEIYEEGAERMVVGSGQYDQVTFSEDAIRFLSDKGCLLIVLPTPEAIKYWNKYDKPACGMFHTTC</sequence>
<dbReference type="Gene3D" id="3.40.1230.10">
    <property type="entry name" value="MTH938-like"/>
    <property type="match status" value="1"/>
</dbReference>
<comment type="caution">
    <text evidence="2">The sequence shown here is derived from an EMBL/GenBank/DDBJ whole genome shotgun (WGS) entry which is preliminary data.</text>
</comment>
<dbReference type="EMBL" id="BLAU01000001">
    <property type="protein sequence ID" value="GET23508.1"/>
    <property type="molecule type" value="Genomic_DNA"/>
</dbReference>
<evidence type="ECO:0000313" key="2">
    <source>
        <dbReference type="EMBL" id="PSK83966.1"/>
    </source>
</evidence>
<dbReference type="PANTHER" id="PTHR15811">
    <property type="entry name" value="MTH938 DOMAIN-CONTAINING PROTEIN"/>
    <property type="match status" value="1"/>
</dbReference>
<dbReference type="RefSeq" id="WP_106541786.1">
    <property type="nucleotide sequence ID" value="NZ_BLAU01000001.1"/>
</dbReference>
<dbReference type="EMBL" id="PYGC01000003">
    <property type="protein sequence ID" value="PSK83966.1"/>
    <property type="molecule type" value="Genomic_DNA"/>
</dbReference>
<proteinExistence type="predicted"/>
<evidence type="ECO:0000313" key="3">
    <source>
        <dbReference type="Proteomes" id="UP000240621"/>
    </source>
</evidence>
<accession>A0A2P8CGB5</accession>
<dbReference type="InterPro" id="IPR007523">
    <property type="entry name" value="NDUFAF3/AAMDC"/>
</dbReference>
<evidence type="ECO:0000313" key="1">
    <source>
        <dbReference type="EMBL" id="GET23508.1"/>
    </source>
</evidence>
<dbReference type="PANTHER" id="PTHR15811:SF5">
    <property type="entry name" value="MTH938 DOMAIN-CONTAINING PROTEIN"/>
    <property type="match status" value="1"/>
</dbReference>
<gene>
    <name evidence="2" type="ORF">CLV93_103392</name>
    <name evidence="1" type="ORF">JCM18694_37540</name>
</gene>